<comment type="caution">
    <text evidence="3">The sequence shown here is derived from an EMBL/GenBank/DDBJ whole genome shotgun (WGS) entry which is preliminary data.</text>
</comment>
<name>A0ABS2BF56_9NEIS</name>
<dbReference type="InterPro" id="IPR036063">
    <property type="entry name" value="Smr_dom_sf"/>
</dbReference>
<feature type="compositionally biased region" description="Basic residues" evidence="1">
    <location>
        <begin position="1"/>
        <end position="10"/>
    </location>
</feature>
<reference evidence="3 4" key="1">
    <citation type="submission" date="2021-01" db="EMBL/GenBank/DDBJ databases">
        <title>Draft Genome Sequence and Polyhydroxyalkanoate Biosynthetic Potential of Jeongeupia naejangsanensis Type Strain DSM 24253.</title>
        <authorList>
            <person name="Turrini P."/>
            <person name="Artuso I."/>
            <person name="Lugli G.A."/>
            <person name="Frangipani E."/>
            <person name="Ventura M."/>
            <person name="Visca P."/>
        </authorList>
    </citation>
    <scope>NUCLEOTIDE SEQUENCE [LARGE SCALE GENOMIC DNA]</scope>
    <source>
        <strain evidence="3 4">DSM 24253</strain>
    </source>
</reference>
<dbReference type="Pfam" id="PF01713">
    <property type="entry name" value="Smr"/>
    <property type="match status" value="1"/>
</dbReference>
<evidence type="ECO:0000313" key="4">
    <source>
        <dbReference type="Proteomes" id="UP000809431"/>
    </source>
</evidence>
<dbReference type="PANTHER" id="PTHR35562:SF2">
    <property type="entry name" value="DNA ENDONUCLEASE SMRA-RELATED"/>
    <property type="match status" value="1"/>
</dbReference>
<keyword evidence="4" id="KW-1185">Reference proteome</keyword>
<dbReference type="SUPFAM" id="SSF160443">
    <property type="entry name" value="SMR domain-like"/>
    <property type="match status" value="1"/>
</dbReference>
<dbReference type="SMART" id="SM00463">
    <property type="entry name" value="SMR"/>
    <property type="match status" value="1"/>
</dbReference>
<evidence type="ECO:0000313" key="3">
    <source>
        <dbReference type="EMBL" id="MBM3114239.1"/>
    </source>
</evidence>
<accession>A0ABS2BF56</accession>
<protein>
    <submittedName>
        <fullName evidence="3">Smr/MutS family protein</fullName>
    </submittedName>
</protein>
<dbReference type="PROSITE" id="PS50828">
    <property type="entry name" value="SMR"/>
    <property type="match status" value="1"/>
</dbReference>
<dbReference type="Gene3D" id="3.30.1370.110">
    <property type="match status" value="1"/>
</dbReference>
<evidence type="ECO:0000259" key="2">
    <source>
        <dbReference type="PROSITE" id="PS50828"/>
    </source>
</evidence>
<organism evidence="3 4">
    <name type="scientific">Jeongeupia naejangsanensis</name>
    <dbReference type="NCBI Taxonomy" id="613195"/>
    <lineage>
        <taxon>Bacteria</taxon>
        <taxon>Pseudomonadati</taxon>
        <taxon>Pseudomonadota</taxon>
        <taxon>Betaproteobacteria</taxon>
        <taxon>Neisseriales</taxon>
        <taxon>Chitinibacteraceae</taxon>
        <taxon>Jeongeupia</taxon>
    </lineage>
</organism>
<feature type="region of interest" description="Disordered" evidence="1">
    <location>
        <begin position="1"/>
        <end position="72"/>
    </location>
</feature>
<sequence>MDSQTRRRLQQFKQSLSARAQPAPVRTPSPPPPDDHTLFMNAVRGSTPLRQDKRHPHPSAPPSPWPQRQHADLAPHTEAMSDFWPWDELAAGEELLYLRPGQKLDTLKKLRRGHWLVQAELDLHGYASEAARQQVAEFLHAAQQARRRCVRIIHGKGLSSKNAEPVLKLKLRNWLVQRDEVLAFSQARPADGGSGAVLVLLKSKRNP</sequence>
<dbReference type="PANTHER" id="PTHR35562">
    <property type="entry name" value="DNA ENDONUCLEASE SMRA-RELATED"/>
    <property type="match status" value="1"/>
</dbReference>
<dbReference type="InterPro" id="IPR002625">
    <property type="entry name" value="Smr_dom"/>
</dbReference>
<feature type="domain" description="Smr" evidence="2">
    <location>
        <begin position="121"/>
        <end position="202"/>
    </location>
</feature>
<evidence type="ECO:0000256" key="1">
    <source>
        <dbReference type="SAM" id="MobiDB-lite"/>
    </source>
</evidence>
<dbReference type="Proteomes" id="UP000809431">
    <property type="component" value="Unassembled WGS sequence"/>
</dbReference>
<gene>
    <name evidence="3" type="ORF">JMJ54_00230</name>
</gene>
<proteinExistence type="predicted"/>
<dbReference type="EMBL" id="JAESND010000001">
    <property type="protein sequence ID" value="MBM3114239.1"/>
    <property type="molecule type" value="Genomic_DNA"/>
</dbReference>